<feature type="transmembrane region" description="Helical" evidence="1">
    <location>
        <begin position="55"/>
        <end position="78"/>
    </location>
</feature>
<evidence type="ECO:0000256" key="1">
    <source>
        <dbReference type="SAM" id="Phobius"/>
    </source>
</evidence>
<feature type="transmembrane region" description="Helical" evidence="1">
    <location>
        <begin position="31"/>
        <end position="49"/>
    </location>
</feature>
<keyword evidence="1" id="KW-0812">Transmembrane</keyword>
<dbReference type="RefSeq" id="WP_307467435.1">
    <property type="nucleotide sequence ID" value="NZ_JAURUR010000011.1"/>
</dbReference>
<dbReference type="EMBL" id="JAURUR010000011">
    <property type="protein sequence ID" value="MDP9765424.1"/>
    <property type="molecule type" value="Genomic_DNA"/>
</dbReference>
<keyword evidence="1" id="KW-1133">Transmembrane helix</keyword>
<dbReference type="Proteomes" id="UP001232163">
    <property type="component" value="Unassembled WGS sequence"/>
</dbReference>
<evidence type="ECO:0000313" key="3">
    <source>
        <dbReference type="Proteomes" id="UP001232163"/>
    </source>
</evidence>
<sequence length="110" mass="11422">MSVRVPALPPEESAQDAWVTAEHRDAERVRAVMLAATVAAGGTVGWVHFLPGAPLLLDALVWTLATAGWVVLTWGFLADRLPGHVIGLRLQGYTAFGAGLVAGALAALLG</sequence>
<feature type="transmembrane region" description="Helical" evidence="1">
    <location>
        <begin position="90"/>
        <end position="109"/>
    </location>
</feature>
<name>A0ABT9MFP5_9DEIO</name>
<reference evidence="2 3" key="1">
    <citation type="submission" date="2023-07" db="EMBL/GenBank/DDBJ databases">
        <title>Genomic Encyclopedia of Type Strains, Phase IV (KMG-IV): sequencing the most valuable type-strain genomes for metagenomic binning, comparative biology and taxonomic classification.</title>
        <authorList>
            <person name="Goeker M."/>
        </authorList>
    </citation>
    <scope>NUCLEOTIDE SEQUENCE [LARGE SCALE GENOMIC DNA]</scope>
    <source>
        <strain evidence="2 3">NIO-1023</strain>
    </source>
</reference>
<keyword evidence="3" id="KW-1185">Reference proteome</keyword>
<organism evidence="2 3">
    <name type="scientific">Deinococcus enclensis</name>
    <dbReference type="NCBI Taxonomy" id="1049582"/>
    <lineage>
        <taxon>Bacteria</taxon>
        <taxon>Thermotogati</taxon>
        <taxon>Deinococcota</taxon>
        <taxon>Deinococci</taxon>
        <taxon>Deinococcales</taxon>
        <taxon>Deinococcaceae</taxon>
        <taxon>Deinococcus</taxon>
    </lineage>
</organism>
<gene>
    <name evidence="2" type="ORF">QO006_002875</name>
</gene>
<keyword evidence="1" id="KW-0472">Membrane</keyword>
<proteinExistence type="predicted"/>
<protein>
    <submittedName>
        <fullName evidence="2">Uncharacterized protein</fullName>
    </submittedName>
</protein>
<evidence type="ECO:0000313" key="2">
    <source>
        <dbReference type="EMBL" id="MDP9765424.1"/>
    </source>
</evidence>
<comment type="caution">
    <text evidence="2">The sequence shown here is derived from an EMBL/GenBank/DDBJ whole genome shotgun (WGS) entry which is preliminary data.</text>
</comment>
<accession>A0ABT9MFP5</accession>